<dbReference type="GO" id="GO:0003677">
    <property type="term" value="F:DNA binding"/>
    <property type="evidence" value="ECO:0007669"/>
    <property type="project" value="UniProtKB-KW"/>
</dbReference>
<sequence>MEKRIYDANSCVMTGFFGMIGGKWKSVILYLVEQDKNRFSLLLEAMPGISKKVLTEQLRELEEDGLLKREVLVAKAPMVVYYSLSEKGKSLRELIDVIIAWTAEQA</sequence>
<keyword evidence="2" id="KW-0238">DNA-binding</keyword>
<name>A0A380BPY4_SPHSI</name>
<evidence type="ECO:0000256" key="3">
    <source>
        <dbReference type="ARBA" id="ARBA00023163"/>
    </source>
</evidence>
<dbReference type="AlphaFoldDB" id="A0A380BPY4"/>
<dbReference type="Proteomes" id="UP000254893">
    <property type="component" value="Unassembled WGS sequence"/>
</dbReference>
<dbReference type="PANTHER" id="PTHR33204">
    <property type="entry name" value="TRANSCRIPTIONAL REGULATOR, MARR FAMILY"/>
    <property type="match status" value="1"/>
</dbReference>
<dbReference type="RefSeq" id="WP_220271253.1">
    <property type="nucleotide sequence ID" value="NZ_UGYW01000002.1"/>
</dbReference>
<keyword evidence="1" id="KW-0805">Transcription regulation</keyword>
<proteinExistence type="predicted"/>
<dbReference type="InterPro" id="IPR036388">
    <property type="entry name" value="WH-like_DNA-bd_sf"/>
</dbReference>
<keyword evidence="3" id="KW-0804">Transcription</keyword>
<organism evidence="5 6">
    <name type="scientific">Sphingobacterium spiritivorum</name>
    <name type="common">Flavobacterium spiritivorum</name>
    <dbReference type="NCBI Taxonomy" id="258"/>
    <lineage>
        <taxon>Bacteria</taxon>
        <taxon>Pseudomonadati</taxon>
        <taxon>Bacteroidota</taxon>
        <taxon>Sphingobacteriia</taxon>
        <taxon>Sphingobacteriales</taxon>
        <taxon>Sphingobacteriaceae</taxon>
        <taxon>Sphingobacterium</taxon>
    </lineage>
</organism>
<reference evidence="5 6" key="1">
    <citation type="submission" date="2018-06" db="EMBL/GenBank/DDBJ databases">
        <authorList>
            <consortium name="Pathogen Informatics"/>
            <person name="Doyle S."/>
        </authorList>
    </citation>
    <scope>NUCLEOTIDE SEQUENCE [LARGE SCALE GENOMIC DNA]</scope>
    <source>
        <strain evidence="5 6">NCTC11388</strain>
    </source>
</reference>
<feature type="domain" description="HTH hxlR-type" evidence="4">
    <location>
        <begin position="11"/>
        <end position="106"/>
    </location>
</feature>
<dbReference type="EMBL" id="UGYW01000002">
    <property type="protein sequence ID" value="SUJ04926.1"/>
    <property type="molecule type" value="Genomic_DNA"/>
</dbReference>
<dbReference type="SUPFAM" id="SSF46785">
    <property type="entry name" value="Winged helix' DNA-binding domain"/>
    <property type="match status" value="1"/>
</dbReference>
<dbReference type="InterPro" id="IPR002577">
    <property type="entry name" value="HTH_HxlR"/>
</dbReference>
<dbReference type="PROSITE" id="PS51118">
    <property type="entry name" value="HTH_HXLR"/>
    <property type="match status" value="1"/>
</dbReference>
<evidence type="ECO:0000259" key="4">
    <source>
        <dbReference type="PROSITE" id="PS51118"/>
    </source>
</evidence>
<accession>A0A380BPY4</accession>
<evidence type="ECO:0000313" key="5">
    <source>
        <dbReference type="EMBL" id="SUJ04926.1"/>
    </source>
</evidence>
<evidence type="ECO:0000256" key="1">
    <source>
        <dbReference type="ARBA" id="ARBA00023015"/>
    </source>
</evidence>
<dbReference type="Gene3D" id="1.10.10.10">
    <property type="entry name" value="Winged helix-like DNA-binding domain superfamily/Winged helix DNA-binding domain"/>
    <property type="match status" value="1"/>
</dbReference>
<dbReference type="PANTHER" id="PTHR33204:SF29">
    <property type="entry name" value="TRANSCRIPTIONAL REGULATOR"/>
    <property type="match status" value="1"/>
</dbReference>
<evidence type="ECO:0000256" key="2">
    <source>
        <dbReference type="ARBA" id="ARBA00023125"/>
    </source>
</evidence>
<dbReference type="InterPro" id="IPR036390">
    <property type="entry name" value="WH_DNA-bd_sf"/>
</dbReference>
<gene>
    <name evidence="5" type="primary">ytcD_2</name>
    <name evidence="5" type="ORF">NCTC11388_01528</name>
</gene>
<dbReference type="Pfam" id="PF01638">
    <property type="entry name" value="HxlR"/>
    <property type="match status" value="1"/>
</dbReference>
<evidence type="ECO:0000313" key="6">
    <source>
        <dbReference type="Proteomes" id="UP000254893"/>
    </source>
</evidence>
<protein>
    <submittedName>
        <fullName evidence="5">Uncharacterized HTH-type transcriptional regulator ytcD</fullName>
    </submittedName>
</protein>